<dbReference type="InterPro" id="IPR027421">
    <property type="entry name" value="DNA_pol_lamdba_lyase_dom_sf"/>
</dbReference>
<protein>
    <recommendedName>
        <fullName evidence="13">Crossover junction endonuclease MUS81</fullName>
        <ecNumber evidence="13">3.1.22.-</ecNumber>
    </recommendedName>
</protein>
<dbReference type="Gene3D" id="1.10.150.670">
    <property type="entry name" value="Crossover junction endonuclease EME1, DNA-binding domain"/>
    <property type="match status" value="1"/>
</dbReference>
<dbReference type="GO" id="GO:0008821">
    <property type="term" value="F:crossover junction DNA endonuclease activity"/>
    <property type="evidence" value="ECO:0007669"/>
    <property type="project" value="UniProtKB-UniRule"/>
</dbReference>
<evidence type="ECO:0000256" key="1">
    <source>
        <dbReference type="ARBA" id="ARBA00001946"/>
    </source>
</evidence>
<organism evidence="16 17">
    <name type="scientific">Ectocarpus siliculosus</name>
    <name type="common">Brown alga</name>
    <name type="synonym">Conferva siliculosa</name>
    <dbReference type="NCBI Taxonomy" id="2880"/>
    <lineage>
        <taxon>Eukaryota</taxon>
        <taxon>Sar</taxon>
        <taxon>Stramenopiles</taxon>
        <taxon>Ochrophyta</taxon>
        <taxon>PX clade</taxon>
        <taxon>Phaeophyceae</taxon>
        <taxon>Ectocarpales</taxon>
        <taxon>Ectocarpaceae</taxon>
        <taxon>Ectocarpus</taxon>
    </lineage>
</organism>
<comment type="subcellular location">
    <subcellularLocation>
        <location evidence="2 13">Nucleus</location>
    </subcellularLocation>
</comment>
<evidence type="ECO:0000256" key="9">
    <source>
        <dbReference type="ARBA" id="ARBA00022842"/>
    </source>
</evidence>
<dbReference type="Gene3D" id="3.40.50.10130">
    <property type="match status" value="1"/>
</dbReference>
<evidence type="ECO:0000256" key="7">
    <source>
        <dbReference type="ARBA" id="ARBA00022763"/>
    </source>
</evidence>
<feature type="compositionally biased region" description="Low complexity" evidence="14">
    <location>
        <begin position="154"/>
        <end position="173"/>
    </location>
</feature>
<comment type="subunit">
    <text evidence="13">Interacts with EME1.</text>
</comment>
<evidence type="ECO:0000256" key="4">
    <source>
        <dbReference type="ARBA" id="ARBA00022722"/>
    </source>
</evidence>
<dbReference type="Gene3D" id="1.10.150.110">
    <property type="entry name" value="DNA polymerase beta, N-terminal domain-like"/>
    <property type="match status" value="1"/>
</dbReference>
<dbReference type="GO" id="GO:0046872">
    <property type="term" value="F:metal ion binding"/>
    <property type="evidence" value="ECO:0007669"/>
    <property type="project" value="UniProtKB-UniRule"/>
</dbReference>
<dbReference type="GO" id="GO:0000712">
    <property type="term" value="P:resolution of meiotic recombination intermediates"/>
    <property type="evidence" value="ECO:0007669"/>
    <property type="project" value="TreeGrafter"/>
</dbReference>
<dbReference type="GO" id="GO:0003677">
    <property type="term" value="F:DNA binding"/>
    <property type="evidence" value="ECO:0007669"/>
    <property type="project" value="UniProtKB-UniRule"/>
</dbReference>
<dbReference type="InterPro" id="IPR047416">
    <property type="entry name" value="XPF_nuclease_Mus81"/>
</dbReference>
<dbReference type="OrthoDB" id="48196at2759"/>
<evidence type="ECO:0000256" key="14">
    <source>
        <dbReference type="SAM" id="MobiDB-lite"/>
    </source>
</evidence>
<proteinExistence type="inferred from homology"/>
<accession>D8LQM7</accession>
<feature type="region of interest" description="Disordered" evidence="14">
    <location>
        <begin position="213"/>
        <end position="243"/>
    </location>
</feature>
<keyword evidence="9 13" id="KW-0460">Magnesium</keyword>
<dbReference type="PANTHER" id="PTHR13451">
    <property type="entry name" value="CLASS II CROSSOVER JUNCTION ENDONUCLEASE MUS81"/>
    <property type="match status" value="1"/>
</dbReference>
<dbReference type="GO" id="GO:0048476">
    <property type="term" value="C:Holliday junction resolvase complex"/>
    <property type="evidence" value="ECO:0007669"/>
    <property type="project" value="UniProtKB-UniRule"/>
</dbReference>
<evidence type="ECO:0000256" key="8">
    <source>
        <dbReference type="ARBA" id="ARBA00022801"/>
    </source>
</evidence>
<comment type="cofactor">
    <cofactor evidence="1 13">
        <name>Mg(2+)</name>
        <dbReference type="ChEBI" id="CHEBI:18420"/>
    </cofactor>
</comment>
<feature type="domain" description="ERCC4" evidence="15">
    <location>
        <begin position="259"/>
        <end position="353"/>
    </location>
</feature>
<dbReference type="GO" id="GO:0000727">
    <property type="term" value="P:double-strand break repair via break-induced replication"/>
    <property type="evidence" value="ECO:0007669"/>
    <property type="project" value="UniProtKB-UniRule"/>
</dbReference>
<dbReference type="InterPro" id="IPR042530">
    <property type="entry name" value="EME1/EME2_C"/>
</dbReference>
<evidence type="ECO:0000256" key="11">
    <source>
        <dbReference type="ARBA" id="ARBA00023204"/>
    </source>
</evidence>
<dbReference type="EMBL" id="FN648818">
    <property type="protein sequence ID" value="CBN78791.1"/>
    <property type="molecule type" value="Genomic_DNA"/>
</dbReference>
<gene>
    <name evidence="16" type="ORF">Esi_0006_0201</name>
</gene>
<dbReference type="eggNOG" id="KOG2379">
    <property type="taxonomic scope" value="Eukaryota"/>
</dbReference>
<dbReference type="EC" id="3.1.22.-" evidence="13"/>
<name>D8LQM7_ECTSI</name>
<reference evidence="16 17" key="1">
    <citation type="journal article" date="2010" name="Nature">
        <title>The Ectocarpus genome and the independent evolution of multicellularity in brown algae.</title>
        <authorList>
            <person name="Cock J.M."/>
            <person name="Sterck L."/>
            <person name="Rouze P."/>
            <person name="Scornet D."/>
            <person name="Allen A.E."/>
            <person name="Amoutzias G."/>
            <person name="Anthouard V."/>
            <person name="Artiguenave F."/>
            <person name="Aury J.M."/>
            <person name="Badger J.H."/>
            <person name="Beszteri B."/>
            <person name="Billiau K."/>
            <person name="Bonnet E."/>
            <person name="Bothwell J.H."/>
            <person name="Bowler C."/>
            <person name="Boyen C."/>
            <person name="Brownlee C."/>
            <person name="Carrano C.J."/>
            <person name="Charrier B."/>
            <person name="Cho G.Y."/>
            <person name="Coelho S.M."/>
            <person name="Collen J."/>
            <person name="Corre E."/>
            <person name="Da Silva C."/>
            <person name="Delage L."/>
            <person name="Delaroque N."/>
            <person name="Dittami S.M."/>
            <person name="Doulbeau S."/>
            <person name="Elias M."/>
            <person name="Farnham G."/>
            <person name="Gachon C.M."/>
            <person name="Gschloessl B."/>
            <person name="Heesch S."/>
            <person name="Jabbari K."/>
            <person name="Jubin C."/>
            <person name="Kawai H."/>
            <person name="Kimura K."/>
            <person name="Kloareg B."/>
            <person name="Kupper F.C."/>
            <person name="Lang D."/>
            <person name="Le Bail A."/>
            <person name="Leblanc C."/>
            <person name="Lerouge P."/>
            <person name="Lohr M."/>
            <person name="Lopez P.J."/>
            <person name="Martens C."/>
            <person name="Maumus F."/>
            <person name="Michel G."/>
            <person name="Miranda-Saavedra D."/>
            <person name="Morales J."/>
            <person name="Moreau H."/>
            <person name="Motomura T."/>
            <person name="Nagasato C."/>
            <person name="Napoli C.A."/>
            <person name="Nelson D.R."/>
            <person name="Nyvall-Collen P."/>
            <person name="Peters A.F."/>
            <person name="Pommier C."/>
            <person name="Potin P."/>
            <person name="Poulain J."/>
            <person name="Quesneville H."/>
            <person name="Read B."/>
            <person name="Rensing S.A."/>
            <person name="Ritter A."/>
            <person name="Rousvoal S."/>
            <person name="Samanta M."/>
            <person name="Samson G."/>
            <person name="Schroeder D.C."/>
            <person name="Segurens B."/>
            <person name="Strittmatter M."/>
            <person name="Tonon T."/>
            <person name="Tregear J.W."/>
            <person name="Valentin K."/>
            <person name="von Dassow P."/>
            <person name="Yamagishi T."/>
            <person name="Van de Peer Y."/>
            <person name="Wincker P."/>
        </authorList>
    </citation>
    <scope>NUCLEOTIDE SEQUENCE [LARGE SCALE GENOMIC DNA]</scope>
    <source>
        <strain evidence="17">Ec32 / CCAP1310/4</strain>
    </source>
</reference>
<dbReference type="InterPro" id="IPR006166">
    <property type="entry name" value="ERCC4_domain"/>
</dbReference>
<keyword evidence="11 13" id="KW-0234">DNA repair</keyword>
<evidence type="ECO:0000256" key="2">
    <source>
        <dbReference type="ARBA" id="ARBA00004123"/>
    </source>
</evidence>
<keyword evidence="12 13" id="KW-0539">Nucleus</keyword>
<evidence type="ECO:0000256" key="5">
    <source>
        <dbReference type="ARBA" id="ARBA00022723"/>
    </source>
</evidence>
<keyword evidence="5 13" id="KW-0479">Metal-binding</keyword>
<dbReference type="GO" id="GO:0005634">
    <property type="term" value="C:nucleus"/>
    <property type="evidence" value="ECO:0007669"/>
    <property type="project" value="UniProtKB-SubCell"/>
</dbReference>
<comment type="similarity">
    <text evidence="3 13">Belongs to the XPF family.</text>
</comment>
<dbReference type="AlphaFoldDB" id="D8LQM7"/>
<dbReference type="EMBL" id="FN649729">
    <property type="protein sequence ID" value="CBN78791.1"/>
    <property type="molecule type" value="Genomic_DNA"/>
</dbReference>
<evidence type="ECO:0000313" key="16">
    <source>
        <dbReference type="EMBL" id="CBN78791.1"/>
    </source>
</evidence>
<dbReference type="InParanoid" id="D8LQM7"/>
<evidence type="ECO:0000259" key="15">
    <source>
        <dbReference type="SMART" id="SM00891"/>
    </source>
</evidence>
<keyword evidence="17" id="KW-1185">Reference proteome</keyword>
<keyword evidence="7 13" id="KW-0227">DNA damage</keyword>
<evidence type="ECO:0000256" key="10">
    <source>
        <dbReference type="ARBA" id="ARBA00023172"/>
    </source>
</evidence>
<keyword evidence="10 13" id="KW-0233">DNA recombination</keyword>
<dbReference type="InterPro" id="IPR011335">
    <property type="entry name" value="Restrct_endonuc-II-like"/>
</dbReference>
<dbReference type="GO" id="GO:0006308">
    <property type="term" value="P:DNA catabolic process"/>
    <property type="evidence" value="ECO:0007669"/>
    <property type="project" value="UniProtKB-UniRule"/>
</dbReference>
<keyword evidence="4 13" id="KW-0540">Nuclease</keyword>
<keyword evidence="8 13" id="KW-0378">Hydrolase</keyword>
<dbReference type="Proteomes" id="UP000002630">
    <property type="component" value="Linkage Group LG04"/>
</dbReference>
<feature type="region of interest" description="Disordered" evidence="14">
    <location>
        <begin position="110"/>
        <end position="176"/>
    </location>
</feature>
<dbReference type="InterPro" id="IPR033309">
    <property type="entry name" value="Mus81"/>
</dbReference>
<sequence length="598" mass="62705">MTGRGRGGRFGGWGGNSRGKSGASGRGGGDAAALARVLNTADCCACVSNAPLLVELKNLDEECLRTGKVKLRHGLMRAMKSLKRYPLPITTEKEACALEGVGSFTARRMLRGLPPAGPEPDNSSGVRRTDEENIEPSGSSSSRGGGGGGGGGARKSSNNSTGTSSVTNTGAGSRLASHTNCRSLLRMNLRVGSSATTTTGGRPLSLVSNFAALRGGGGQTTPDVTPKRLTSRARREEEGGETLRSSKAPSFFIGQWEAWLIVDNREHEFMSVQSSLLQKGIRCETRQLPLGDMLWIARRGDDPTSEVLLGYIVERKTASDLASSIIDGRYEEQKRRLKLSGLRRRIYLVEGNLNHQEQLAPAALRTALVSSQACGGLAVVQCDSLRGTVDFLARTHRHIASLLEQSCRRGAGLWPVGGSRECSGAGAMLRPAMTYGEYAQGCAKRAGSTTVRQVLGAMVRQAPGCSAARAEAIVRAFDSPLGLMLALERAANGDGLADDDAARMKRADALLGGLLCSGGAGTNKLPQPLRRLLCRLFLGDSIDGEGAGASAGGVGAAGPPRAADGCGRRGHSRADLLGGGPYCVDGWDVEPMNQDDPY</sequence>
<comment type="function">
    <text evidence="13">Interacts with EME1 to form a DNA structure-specific endonuclease with substrate preference for branched DNA structures with a 5'-end at the branch nick. Typical substrates include 3'-flap structures, D-loops, replication forks and nicked Holliday junctions. May be required in mitosis for the processing of stalled or collapsed replication fork intermediates. May be required in meiosis for the repair of meiosis-specific double strand breaks subsequent to single-end invasion (SEI).</text>
</comment>
<dbReference type="SUPFAM" id="SSF47802">
    <property type="entry name" value="DNA polymerase beta, N-terminal domain-like"/>
    <property type="match status" value="1"/>
</dbReference>
<dbReference type="GO" id="GO:0048257">
    <property type="term" value="F:3'-flap endonuclease activity"/>
    <property type="evidence" value="ECO:0007669"/>
    <property type="project" value="TreeGrafter"/>
</dbReference>
<dbReference type="STRING" id="2880.D8LQM7"/>
<dbReference type="PANTHER" id="PTHR13451:SF0">
    <property type="entry name" value="CROSSOVER JUNCTION ENDONUCLEASE MUS81"/>
    <property type="match status" value="1"/>
</dbReference>
<evidence type="ECO:0000256" key="13">
    <source>
        <dbReference type="RuleBase" id="RU369042"/>
    </source>
</evidence>
<feature type="compositionally biased region" description="Gly residues" evidence="14">
    <location>
        <begin position="143"/>
        <end position="153"/>
    </location>
</feature>
<keyword evidence="6 13" id="KW-0255">Endonuclease</keyword>
<dbReference type="Pfam" id="PF02732">
    <property type="entry name" value="ERCC4"/>
    <property type="match status" value="1"/>
</dbReference>
<feature type="region of interest" description="Disordered" evidence="14">
    <location>
        <begin position="549"/>
        <end position="570"/>
    </location>
</feature>
<dbReference type="CDD" id="cd20074">
    <property type="entry name" value="XPF_nuclease_Mus81"/>
    <property type="match status" value="1"/>
</dbReference>
<evidence type="ECO:0000256" key="12">
    <source>
        <dbReference type="ARBA" id="ARBA00023242"/>
    </source>
</evidence>
<evidence type="ECO:0000256" key="3">
    <source>
        <dbReference type="ARBA" id="ARBA00010015"/>
    </source>
</evidence>
<dbReference type="SMART" id="SM00891">
    <property type="entry name" value="ERCC4"/>
    <property type="match status" value="1"/>
</dbReference>
<evidence type="ECO:0000256" key="6">
    <source>
        <dbReference type="ARBA" id="ARBA00022759"/>
    </source>
</evidence>
<evidence type="ECO:0000313" key="17">
    <source>
        <dbReference type="Proteomes" id="UP000002630"/>
    </source>
</evidence>
<dbReference type="GO" id="GO:0031573">
    <property type="term" value="P:mitotic intra-S DNA damage checkpoint signaling"/>
    <property type="evidence" value="ECO:0007669"/>
    <property type="project" value="TreeGrafter"/>
</dbReference>
<dbReference type="SUPFAM" id="SSF52980">
    <property type="entry name" value="Restriction endonuclease-like"/>
    <property type="match status" value="1"/>
</dbReference>
<feature type="region of interest" description="Disordered" evidence="14">
    <location>
        <begin position="1"/>
        <end position="29"/>
    </location>
</feature>